<keyword evidence="4" id="KW-0371">Homeobox</keyword>
<feature type="domain" description="DDT" evidence="3">
    <location>
        <begin position="165"/>
        <end position="187"/>
    </location>
</feature>
<dbReference type="GO" id="GO:0005634">
    <property type="term" value="C:nucleus"/>
    <property type="evidence" value="ECO:0007669"/>
    <property type="project" value="UniProtKB-SubCell"/>
</dbReference>
<dbReference type="PANTHER" id="PTHR36968:SF13">
    <property type="entry name" value="HOMEOBOX-DDT DOMAIN PROTEIN RLT1"/>
    <property type="match status" value="1"/>
</dbReference>
<evidence type="ECO:0000313" key="4">
    <source>
        <dbReference type="EMBL" id="RVW95851.1"/>
    </source>
</evidence>
<dbReference type="InterPro" id="IPR044977">
    <property type="entry name" value="RLT1-3"/>
</dbReference>
<dbReference type="InterPro" id="IPR018501">
    <property type="entry name" value="DDT_dom"/>
</dbReference>
<dbReference type="GO" id="GO:0003677">
    <property type="term" value="F:DNA binding"/>
    <property type="evidence" value="ECO:0007669"/>
    <property type="project" value="UniProtKB-KW"/>
</dbReference>
<dbReference type="EMBL" id="QGNW01000111">
    <property type="protein sequence ID" value="RVW95851.1"/>
    <property type="molecule type" value="Genomic_DNA"/>
</dbReference>
<evidence type="ECO:0000259" key="3">
    <source>
        <dbReference type="Pfam" id="PF02791"/>
    </source>
</evidence>
<gene>
    <name evidence="4" type="primary">RLT1_0</name>
    <name evidence="4" type="ORF">CK203_025748</name>
</gene>
<evidence type="ECO:0000256" key="2">
    <source>
        <dbReference type="ARBA" id="ARBA00023242"/>
    </source>
</evidence>
<accession>A0A438IGI4</accession>
<name>A0A438IGI4_VITVI</name>
<dbReference type="PANTHER" id="PTHR36968">
    <property type="entry name" value="HOMEOBOX-DDT DOMAIN PROTEIN RLT2"/>
    <property type="match status" value="1"/>
</dbReference>
<sequence>MEKPMIPNVLSCKFLKSQFYKRKEANISWFKCTFFIAAKTSDVPAQTGKTRTIIPLTNTPYLSGKVVWHTLWLVCTVSGIKVMIHDSSSAAIGVGWFVVSLDIGIDGLGYVEVTIELVLVVASGVVEVIAAEKGSCASDLLSVFPPTSVQLRRPFAVQPWDDSEENIGNLLMVWRFLITFADVLQLWLLLLMSLSKLFMTMTPSLGLGTNQNTAAGPEGGHPHIVEGAYAWGFDIRNWQRHLNPLTWPEILRQFALSAGFGPQLKKRSSEWSYSRENNEVQFLYFLFLFSDFAMNFLSE</sequence>
<proteinExistence type="predicted"/>
<evidence type="ECO:0000313" key="5">
    <source>
        <dbReference type="Proteomes" id="UP000288805"/>
    </source>
</evidence>
<keyword evidence="4" id="KW-0238">DNA-binding</keyword>
<dbReference type="Pfam" id="PF02791">
    <property type="entry name" value="DDT"/>
    <property type="match status" value="1"/>
</dbReference>
<comment type="subcellular location">
    <subcellularLocation>
        <location evidence="1">Nucleus</location>
    </subcellularLocation>
</comment>
<dbReference type="GO" id="GO:0006357">
    <property type="term" value="P:regulation of transcription by RNA polymerase II"/>
    <property type="evidence" value="ECO:0007669"/>
    <property type="project" value="InterPro"/>
</dbReference>
<organism evidence="4 5">
    <name type="scientific">Vitis vinifera</name>
    <name type="common">Grape</name>
    <dbReference type="NCBI Taxonomy" id="29760"/>
    <lineage>
        <taxon>Eukaryota</taxon>
        <taxon>Viridiplantae</taxon>
        <taxon>Streptophyta</taxon>
        <taxon>Embryophyta</taxon>
        <taxon>Tracheophyta</taxon>
        <taxon>Spermatophyta</taxon>
        <taxon>Magnoliopsida</taxon>
        <taxon>eudicotyledons</taxon>
        <taxon>Gunneridae</taxon>
        <taxon>Pentapetalae</taxon>
        <taxon>rosids</taxon>
        <taxon>Vitales</taxon>
        <taxon>Vitaceae</taxon>
        <taxon>Viteae</taxon>
        <taxon>Vitis</taxon>
    </lineage>
</organism>
<dbReference type="Proteomes" id="UP000288805">
    <property type="component" value="Unassembled WGS sequence"/>
</dbReference>
<keyword evidence="2" id="KW-0539">Nucleus</keyword>
<reference evidence="4 5" key="1">
    <citation type="journal article" date="2018" name="PLoS Genet.">
        <title>Population sequencing reveals clonal diversity and ancestral inbreeding in the grapevine cultivar Chardonnay.</title>
        <authorList>
            <person name="Roach M.J."/>
            <person name="Johnson D.L."/>
            <person name="Bohlmann J."/>
            <person name="van Vuuren H.J."/>
            <person name="Jones S.J."/>
            <person name="Pretorius I.S."/>
            <person name="Schmidt S.A."/>
            <person name="Borneman A.R."/>
        </authorList>
    </citation>
    <scope>NUCLEOTIDE SEQUENCE [LARGE SCALE GENOMIC DNA]</scope>
    <source>
        <strain evidence="5">cv. Chardonnay</strain>
        <tissue evidence="4">Leaf</tissue>
    </source>
</reference>
<evidence type="ECO:0000256" key="1">
    <source>
        <dbReference type="ARBA" id="ARBA00004123"/>
    </source>
</evidence>
<comment type="caution">
    <text evidence="4">The sequence shown here is derived from an EMBL/GenBank/DDBJ whole genome shotgun (WGS) entry which is preliminary data.</text>
</comment>
<protein>
    <submittedName>
        <fullName evidence="4">Homeobox-DDT domain protein RLT1</fullName>
    </submittedName>
</protein>
<dbReference type="AlphaFoldDB" id="A0A438IGI4"/>